<evidence type="ECO:0000259" key="11">
    <source>
        <dbReference type="Pfam" id="PF01274"/>
    </source>
</evidence>
<keyword evidence="3 9" id="KW-0329">Glyoxylate bypass</keyword>
<dbReference type="Gene3D" id="3.20.20.360">
    <property type="entry name" value="Malate synthase, domain 3"/>
    <property type="match status" value="1"/>
</dbReference>
<dbReference type="InterPro" id="IPR006252">
    <property type="entry name" value="Malate_synthA"/>
</dbReference>
<dbReference type="InterPro" id="IPR048355">
    <property type="entry name" value="MS_C"/>
</dbReference>
<proteinExistence type="inferred from homology"/>
<evidence type="ECO:0000259" key="13">
    <source>
        <dbReference type="Pfam" id="PF20659"/>
    </source>
</evidence>
<reference evidence="14 15" key="1">
    <citation type="submission" date="2019-11" db="EMBL/GenBank/DDBJ databases">
        <authorList>
            <person name="Criscuolo A."/>
        </authorList>
    </citation>
    <scope>NUCLEOTIDE SEQUENCE [LARGE SCALE GENOMIC DNA]</scope>
    <source>
        <strain evidence="14">CIP111667</strain>
    </source>
</reference>
<evidence type="ECO:0000256" key="3">
    <source>
        <dbReference type="ARBA" id="ARBA00022435"/>
    </source>
</evidence>
<keyword evidence="4 9" id="KW-0816">Tricarboxylic acid cycle</keyword>
<keyword evidence="14" id="KW-0012">Acyltransferase</keyword>
<feature type="domain" description="Malate synthase C-terminal" evidence="13">
    <location>
        <begin position="448"/>
        <end position="560"/>
    </location>
</feature>
<evidence type="ECO:0000256" key="8">
    <source>
        <dbReference type="PIRSR" id="PIRSR001363-1"/>
    </source>
</evidence>
<evidence type="ECO:0000256" key="5">
    <source>
        <dbReference type="ARBA" id="ARBA00022679"/>
    </source>
</evidence>
<name>A0A7M4DHC2_9MICO</name>
<evidence type="ECO:0000313" key="15">
    <source>
        <dbReference type="Proteomes" id="UP000419743"/>
    </source>
</evidence>
<dbReference type="Proteomes" id="UP000419743">
    <property type="component" value="Unassembled WGS sequence"/>
</dbReference>
<dbReference type="InterPro" id="IPR019830">
    <property type="entry name" value="Malate_synthase_CS"/>
</dbReference>
<dbReference type="InterPro" id="IPR044856">
    <property type="entry name" value="Malate_synth_C_sf"/>
</dbReference>
<keyword evidence="5 9" id="KW-0808">Transferase</keyword>
<accession>A0A7M4DHC2</accession>
<dbReference type="EMBL" id="CACRYJ010000018">
    <property type="protein sequence ID" value="VZO36315.1"/>
    <property type="molecule type" value="Genomic_DNA"/>
</dbReference>
<dbReference type="GO" id="GO:0004474">
    <property type="term" value="F:malate synthase activity"/>
    <property type="evidence" value="ECO:0007669"/>
    <property type="project" value="UniProtKB-EC"/>
</dbReference>
<evidence type="ECO:0000256" key="7">
    <source>
        <dbReference type="ARBA" id="ARBA00068441"/>
    </source>
</evidence>
<comment type="pathway">
    <text evidence="9">Carbohydrate metabolism; glyoxylate cycle; (S)-malate from isocitrate: step 2/2.</text>
</comment>
<dbReference type="AlphaFoldDB" id="A0A7M4DHC2"/>
<dbReference type="FunFam" id="1.20.1220.12:FF:000001">
    <property type="entry name" value="Malate synthase"/>
    <property type="match status" value="1"/>
</dbReference>
<evidence type="ECO:0000256" key="4">
    <source>
        <dbReference type="ARBA" id="ARBA00022532"/>
    </source>
</evidence>
<feature type="domain" description="Malate synthase TIM barrel" evidence="11">
    <location>
        <begin position="193"/>
        <end position="435"/>
    </location>
</feature>
<feature type="active site" description="Proton acceptor" evidence="8">
    <location>
        <position position="197"/>
    </location>
</feature>
<dbReference type="Pfam" id="PF20656">
    <property type="entry name" value="MS_N"/>
    <property type="match status" value="1"/>
</dbReference>
<evidence type="ECO:0000313" key="14">
    <source>
        <dbReference type="EMBL" id="VZO36315.1"/>
    </source>
</evidence>
<evidence type="ECO:0000259" key="12">
    <source>
        <dbReference type="Pfam" id="PF20656"/>
    </source>
</evidence>
<evidence type="ECO:0000256" key="6">
    <source>
        <dbReference type="ARBA" id="ARBA00047918"/>
    </source>
</evidence>
<sequence length="563" mass="62165">MTTLTPPRAHPSEPTPTATAPDPAPHRPEPNRTRLAAPSGLMITAPRVPGDDVVLTPGALATVVELHHRFDARRRCLLGRRAERQAWLAEGNELGLLEATADLRADPAWQVAPPAPGLSRRTVEITGPASRAMAVNALNSGADVWMADLEDATSPTWANLIEAQQNLIRFTRDELDFTGPGGKEYIVGARIPTVLMRPRGWHLSEKHLLIDGREASASLTDVALYFHHCAAALIERGQGPYFYLPKLESHLEARLWNDVFCYLQDRYSIPRGTVRATVLIETLPAALEMEEILYELREHSAGLNAGRWDYLFSLIKTLRRTGVTLPDRDSVTMTVPFMRAYTERLVATCHRRGAHAIGGMAAFVPNRADERATRNALRRIRADKDRDADDGFDGSWVAHPGLVSTARAAFTGVLRGRDHQLGRQRHDVLDPADLLDVDSAGSGASLVGLRTNIAVSLRYLEAWLRGQGAVAINNLMEDAATVEISRSQVWQWRQAGVVLDEGIAVTEPLVRRLVAEEAERIHGEADPGGLPLLADAVRLFCDVALGEEFEEFFTLRGYRDYLR</sequence>
<dbReference type="InterPro" id="IPR001465">
    <property type="entry name" value="Malate_synthase_TIM"/>
</dbReference>
<dbReference type="RefSeq" id="WP_231955122.1">
    <property type="nucleotide sequence ID" value="NZ_CACRYJ010000018.1"/>
</dbReference>
<evidence type="ECO:0000256" key="2">
    <source>
        <dbReference type="ARBA" id="ARBA00012636"/>
    </source>
</evidence>
<dbReference type="PANTHER" id="PTHR42902:SF1">
    <property type="entry name" value="MALATE SYNTHASE 1-RELATED"/>
    <property type="match status" value="1"/>
</dbReference>
<feature type="domain" description="Malate synthase N-terminal" evidence="12">
    <location>
        <begin position="42"/>
        <end position="101"/>
    </location>
</feature>
<dbReference type="Pfam" id="PF01274">
    <property type="entry name" value="MS_TIM-barrel"/>
    <property type="match status" value="1"/>
</dbReference>
<dbReference type="NCBIfam" id="TIGR01344">
    <property type="entry name" value="malate_syn_A"/>
    <property type="match status" value="1"/>
</dbReference>
<evidence type="ECO:0000256" key="9">
    <source>
        <dbReference type="RuleBase" id="RU000555"/>
    </source>
</evidence>
<gene>
    <name evidence="14" type="primary">aceB_1</name>
    <name evidence="14" type="ORF">HALOF300_01519</name>
</gene>
<feature type="region of interest" description="Disordered" evidence="10">
    <location>
        <begin position="1"/>
        <end position="37"/>
    </location>
</feature>
<organism evidence="14 15">
    <name type="scientific">Occultella aeris</name>
    <dbReference type="NCBI Taxonomy" id="2761496"/>
    <lineage>
        <taxon>Bacteria</taxon>
        <taxon>Bacillati</taxon>
        <taxon>Actinomycetota</taxon>
        <taxon>Actinomycetes</taxon>
        <taxon>Micrococcales</taxon>
        <taxon>Ruaniaceae</taxon>
        <taxon>Occultella</taxon>
    </lineage>
</organism>
<dbReference type="PANTHER" id="PTHR42902">
    <property type="entry name" value="MALATE SYNTHASE"/>
    <property type="match status" value="1"/>
</dbReference>
<dbReference type="Gene3D" id="1.20.1220.12">
    <property type="entry name" value="Malate synthase, domain III"/>
    <property type="match status" value="1"/>
</dbReference>
<dbReference type="InterPro" id="IPR011076">
    <property type="entry name" value="Malate_synth_sf"/>
</dbReference>
<dbReference type="EC" id="2.3.3.9" evidence="2 9"/>
<dbReference type="GO" id="GO:0006099">
    <property type="term" value="P:tricarboxylic acid cycle"/>
    <property type="evidence" value="ECO:0007669"/>
    <property type="project" value="UniProtKB-KW"/>
</dbReference>
<keyword evidence="15" id="KW-1185">Reference proteome</keyword>
<dbReference type="Pfam" id="PF20659">
    <property type="entry name" value="MS_C"/>
    <property type="match status" value="1"/>
</dbReference>
<dbReference type="InterPro" id="IPR048356">
    <property type="entry name" value="MS_N"/>
</dbReference>
<dbReference type="GO" id="GO:0006097">
    <property type="term" value="P:glyoxylate cycle"/>
    <property type="evidence" value="ECO:0007669"/>
    <property type="project" value="UniProtKB-UniPathway"/>
</dbReference>
<evidence type="ECO:0000256" key="1">
    <source>
        <dbReference type="ARBA" id="ARBA00006394"/>
    </source>
</evidence>
<protein>
    <recommendedName>
        <fullName evidence="7 9">Malate synthase</fullName>
        <ecNumber evidence="2 9">2.3.3.9</ecNumber>
    </recommendedName>
</protein>
<dbReference type="PIRSF" id="PIRSF001363">
    <property type="entry name" value="Malate_synth"/>
    <property type="match status" value="1"/>
</dbReference>
<evidence type="ECO:0000256" key="10">
    <source>
        <dbReference type="SAM" id="MobiDB-lite"/>
    </source>
</evidence>
<comment type="similarity">
    <text evidence="1 9">Belongs to the malate synthase family.</text>
</comment>
<dbReference type="UniPathway" id="UPA00703">
    <property type="reaction ID" value="UER00720"/>
</dbReference>
<dbReference type="FunFam" id="3.20.20.360:FF:000001">
    <property type="entry name" value="Malate synthase"/>
    <property type="match status" value="1"/>
</dbReference>
<feature type="active site" description="Proton donor" evidence="8">
    <location>
        <position position="478"/>
    </location>
</feature>
<comment type="caution">
    <text evidence="14">The sequence shown here is derived from an EMBL/GenBank/DDBJ whole genome shotgun (WGS) entry which is preliminary data.</text>
</comment>
<dbReference type="GO" id="GO:0005737">
    <property type="term" value="C:cytoplasm"/>
    <property type="evidence" value="ECO:0007669"/>
    <property type="project" value="TreeGrafter"/>
</dbReference>
<dbReference type="InterPro" id="IPR046363">
    <property type="entry name" value="MS_N_TIM-barrel_dom"/>
</dbReference>
<dbReference type="PROSITE" id="PS00510">
    <property type="entry name" value="MALATE_SYNTHASE"/>
    <property type="match status" value="1"/>
</dbReference>
<dbReference type="SUPFAM" id="SSF51645">
    <property type="entry name" value="Malate synthase G"/>
    <property type="match status" value="1"/>
</dbReference>
<comment type="catalytic activity">
    <reaction evidence="6 9">
        <text>glyoxylate + acetyl-CoA + H2O = (S)-malate + CoA + H(+)</text>
        <dbReference type="Rhea" id="RHEA:18181"/>
        <dbReference type="ChEBI" id="CHEBI:15377"/>
        <dbReference type="ChEBI" id="CHEBI:15378"/>
        <dbReference type="ChEBI" id="CHEBI:15589"/>
        <dbReference type="ChEBI" id="CHEBI:36655"/>
        <dbReference type="ChEBI" id="CHEBI:57287"/>
        <dbReference type="ChEBI" id="CHEBI:57288"/>
        <dbReference type="EC" id="2.3.3.9"/>
    </reaction>
</comment>